<keyword evidence="3" id="KW-1185">Reference proteome</keyword>
<organism evidence="2 3">
    <name type="scientific">Pseudaquabacterium terrae</name>
    <dbReference type="NCBI Taxonomy" id="2732868"/>
    <lineage>
        <taxon>Bacteria</taxon>
        <taxon>Pseudomonadati</taxon>
        <taxon>Pseudomonadota</taxon>
        <taxon>Betaproteobacteria</taxon>
        <taxon>Burkholderiales</taxon>
        <taxon>Sphaerotilaceae</taxon>
        <taxon>Pseudaquabacterium</taxon>
    </lineage>
</organism>
<dbReference type="SUPFAM" id="SSF54909">
    <property type="entry name" value="Dimeric alpha+beta barrel"/>
    <property type="match status" value="1"/>
</dbReference>
<evidence type="ECO:0000259" key="1">
    <source>
        <dbReference type="Pfam" id="PF03992"/>
    </source>
</evidence>
<dbReference type="Proteomes" id="UP000737171">
    <property type="component" value="Unassembled WGS sequence"/>
</dbReference>
<dbReference type="GO" id="GO:0004497">
    <property type="term" value="F:monooxygenase activity"/>
    <property type="evidence" value="ECO:0007669"/>
    <property type="project" value="UniProtKB-KW"/>
</dbReference>
<sequence>MTAFNIVRFRVKPGREQAFIDAHRNMDPVMPGFLRGALVRTGERTFCMVGEWESFDRIVAARSTMIGLLDDFREDLEDLGSGLGVTDPVSGEAVVEMKP</sequence>
<evidence type="ECO:0000313" key="2">
    <source>
        <dbReference type="EMBL" id="NRF66194.1"/>
    </source>
</evidence>
<name>A0ABX2ECK7_9BURK</name>
<keyword evidence="2" id="KW-0503">Monooxygenase</keyword>
<protein>
    <submittedName>
        <fullName evidence="2">Antibiotic biosynthesis monooxygenase</fullName>
    </submittedName>
</protein>
<dbReference type="Gene3D" id="3.30.70.100">
    <property type="match status" value="1"/>
</dbReference>
<accession>A0ABX2ECK7</accession>
<keyword evidence="2" id="KW-0560">Oxidoreductase</keyword>
<comment type="caution">
    <text evidence="2">The sequence shown here is derived from an EMBL/GenBank/DDBJ whole genome shotgun (WGS) entry which is preliminary data.</text>
</comment>
<reference evidence="2 3" key="1">
    <citation type="submission" date="2020-05" db="EMBL/GenBank/DDBJ databases">
        <title>Aquincola sp. isolate from soil.</title>
        <authorList>
            <person name="Han J."/>
            <person name="Kim D.-U."/>
        </authorList>
    </citation>
    <scope>NUCLEOTIDE SEQUENCE [LARGE SCALE GENOMIC DNA]</scope>
    <source>
        <strain evidence="2 3">S2</strain>
    </source>
</reference>
<gene>
    <name evidence="2" type="ORF">HLB44_04285</name>
</gene>
<dbReference type="EMBL" id="JABRWJ010000001">
    <property type="protein sequence ID" value="NRF66194.1"/>
    <property type="molecule type" value="Genomic_DNA"/>
</dbReference>
<evidence type="ECO:0000313" key="3">
    <source>
        <dbReference type="Proteomes" id="UP000737171"/>
    </source>
</evidence>
<dbReference type="RefSeq" id="WP_173120899.1">
    <property type="nucleotide sequence ID" value="NZ_JABRWJ010000001.1"/>
</dbReference>
<dbReference type="InterPro" id="IPR011008">
    <property type="entry name" value="Dimeric_a/b-barrel"/>
</dbReference>
<dbReference type="Pfam" id="PF03992">
    <property type="entry name" value="ABM"/>
    <property type="match status" value="1"/>
</dbReference>
<proteinExistence type="predicted"/>
<feature type="domain" description="ABM" evidence="1">
    <location>
        <begin position="5"/>
        <end position="61"/>
    </location>
</feature>
<dbReference type="InterPro" id="IPR007138">
    <property type="entry name" value="ABM_dom"/>
</dbReference>